<keyword evidence="1" id="KW-0812">Transmembrane</keyword>
<organism evidence="3 4">
    <name type="scientific">Fructilactobacillus myrtifloralis</name>
    <dbReference type="NCBI Taxonomy" id="2940301"/>
    <lineage>
        <taxon>Bacteria</taxon>
        <taxon>Bacillati</taxon>
        <taxon>Bacillota</taxon>
        <taxon>Bacilli</taxon>
        <taxon>Lactobacillales</taxon>
        <taxon>Lactobacillaceae</taxon>
        <taxon>Fructilactobacillus</taxon>
    </lineage>
</organism>
<feature type="domain" description="Serine aminopeptidase S33" evidence="2">
    <location>
        <begin position="88"/>
        <end position="230"/>
    </location>
</feature>
<reference evidence="3" key="1">
    <citation type="submission" date="2022-05" db="EMBL/GenBank/DDBJ databases">
        <authorList>
            <person name="Oliphant S.A."/>
            <person name="Watson-Haigh N.S."/>
            <person name="Sumby K.M."/>
            <person name="Gardner J.M."/>
            <person name="Jiranek V."/>
        </authorList>
    </citation>
    <scope>NUCLEOTIDE SEQUENCE</scope>
    <source>
        <strain evidence="3">KI16_H9</strain>
    </source>
</reference>
<accession>A0ABY5BQ44</accession>
<dbReference type="PANTHER" id="PTHR43358">
    <property type="entry name" value="ALPHA/BETA-HYDROLASE"/>
    <property type="match status" value="1"/>
</dbReference>
<keyword evidence="1" id="KW-1133">Transmembrane helix</keyword>
<dbReference type="PANTHER" id="PTHR43358:SF4">
    <property type="entry name" value="ALPHA_BETA HYDROLASE FOLD-1 DOMAIN-CONTAINING PROTEIN"/>
    <property type="match status" value="1"/>
</dbReference>
<keyword evidence="3" id="KW-0378">Hydrolase</keyword>
<dbReference type="InterPro" id="IPR052920">
    <property type="entry name" value="DNA-binding_regulatory"/>
</dbReference>
<dbReference type="Gene3D" id="3.40.50.1820">
    <property type="entry name" value="alpha/beta hydrolase"/>
    <property type="match status" value="1"/>
</dbReference>
<feature type="transmembrane region" description="Helical" evidence="1">
    <location>
        <begin position="18"/>
        <end position="38"/>
    </location>
</feature>
<evidence type="ECO:0000313" key="4">
    <source>
        <dbReference type="Proteomes" id="UP001056707"/>
    </source>
</evidence>
<dbReference type="InterPro" id="IPR022742">
    <property type="entry name" value="Hydrolase_4"/>
</dbReference>
<name>A0ABY5BQ44_9LACO</name>
<sequence>MTATKQPKPKQKRIWPRVLISVLVILVIIGGVMIYFLFNFAFQRGGFASRQEQNINTEFYDRTPSQTWTQKTKDGLTLKAHYFTADQPTNKTIVVVHGYGGSARKMSSYIRMFHNDGYNVLAPDNRTFGQSQGHYIGYGWLDRSDLAHWMKQLNQYNPHAEIGMFGVSMGAAEVLYTLPLAPHNVKFAIADCGYTSISAELAFQLKTMFKLPSFPILQIASVYSKLFAKYNFQRADTKQTLRQNQIPLFIIHGDRDTFVPTKFAYQNFRNNGGKNKELWIVKGAGHAQSRSLEPEQYQQRTQAFAERWFNPQPAKQLGK</sequence>
<dbReference type="Proteomes" id="UP001056707">
    <property type="component" value="Chromosome"/>
</dbReference>
<dbReference type="SUPFAM" id="SSF53474">
    <property type="entry name" value="alpha/beta-Hydrolases"/>
    <property type="match status" value="1"/>
</dbReference>
<protein>
    <submittedName>
        <fullName evidence="3">Alpha/beta hydrolase</fullName>
    </submittedName>
</protein>
<evidence type="ECO:0000313" key="3">
    <source>
        <dbReference type="EMBL" id="USS84716.1"/>
    </source>
</evidence>
<keyword evidence="4" id="KW-1185">Reference proteome</keyword>
<dbReference type="Pfam" id="PF12146">
    <property type="entry name" value="Hydrolase_4"/>
    <property type="match status" value="1"/>
</dbReference>
<evidence type="ECO:0000256" key="1">
    <source>
        <dbReference type="SAM" id="Phobius"/>
    </source>
</evidence>
<proteinExistence type="predicted"/>
<dbReference type="EMBL" id="CP097116">
    <property type="protein sequence ID" value="USS84716.1"/>
    <property type="molecule type" value="Genomic_DNA"/>
</dbReference>
<dbReference type="GO" id="GO:0016787">
    <property type="term" value="F:hydrolase activity"/>
    <property type="evidence" value="ECO:0007669"/>
    <property type="project" value="UniProtKB-KW"/>
</dbReference>
<dbReference type="RefSeq" id="WP_252749619.1">
    <property type="nucleotide sequence ID" value="NZ_CP097116.1"/>
</dbReference>
<keyword evidence="1" id="KW-0472">Membrane</keyword>
<dbReference type="InterPro" id="IPR029058">
    <property type="entry name" value="AB_hydrolase_fold"/>
</dbReference>
<evidence type="ECO:0000259" key="2">
    <source>
        <dbReference type="Pfam" id="PF12146"/>
    </source>
</evidence>
<gene>
    <name evidence="3" type="ORF">M3M35_05250</name>
</gene>